<protein>
    <submittedName>
        <fullName evidence="1">Uncharacterized protein</fullName>
    </submittedName>
</protein>
<proteinExistence type="predicted"/>
<gene>
    <name evidence="1" type="ORF">BDFB_000645</name>
</gene>
<keyword evidence="2" id="KW-1185">Reference proteome</keyword>
<evidence type="ECO:0000313" key="1">
    <source>
        <dbReference type="EMBL" id="RZC41812.1"/>
    </source>
</evidence>
<reference evidence="1 2" key="1">
    <citation type="submission" date="2017-03" db="EMBL/GenBank/DDBJ databases">
        <title>Genome of the blue death feigning beetle - Asbolus verrucosus.</title>
        <authorList>
            <person name="Rider S.D."/>
        </authorList>
    </citation>
    <scope>NUCLEOTIDE SEQUENCE [LARGE SCALE GENOMIC DNA]</scope>
    <source>
        <strain evidence="1">Butters</strain>
        <tissue evidence="1">Head and leg muscle</tissue>
    </source>
</reference>
<dbReference type="EMBL" id="QDEB01013867">
    <property type="protein sequence ID" value="RZC41812.1"/>
    <property type="molecule type" value="Genomic_DNA"/>
</dbReference>
<name>A0A482W9G8_ASBVE</name>
<comment type="caution">
    <text evidence="1">The sequence shown here is derived from an EMBL/GenBank/DDBJ whole genome shotgun (WGS) entry which is preliminary data.</text>
</comment>
<dbReference type="AlphaFoldDB" id="A0A482W9G8"/>
<organism evidence="1 2">
    <name type="scientific">Asbolus verrucosus</name>
    <name type="common">Desert ironclad beetle</name>
    <dbReference type="NCBI Taxonomy" id="1661398"/>
    <lineage>
        <taxon>Eukaryota</taxon>
        <taxon>Metazoa</taxon>
        <taxon>Ecdysozoa</taxon>
        <taxon>Arthropoda</taxon>
        <taxon>Hexapoda</taxon>
        <taxon>Insecta</taxon>
        <taxon>Pterygota</taxon>
        <taxon>Neoptera</taxon>
        <taxon>Endopterygota</taxon>
        <taxon>Coleoptera</taxon>
        <taxon>Polyphaga</taxon>
        <taxon>Cucujiformia</taxon>
        <taxon>Tenebrionidae</taxon>
        <taxon>Pimeliinae</taxon>
        <taxon>Asbolus</taxon>
    </lineage>
</organism>
<sequence length="116" mass="13603">MSDFLIELCQMQELLLQFINVCEKLVHFDRELMQENIFANLILSNECIYIIFNAFKLYGQQTILERCVSVNGSWIRSTTTRTFKVKFFLLTKLNFQETVSETYIICTCGLLKIPTV</sequence>
<dbReference type="Proteomes" id="UP000292052">
    <property type="component" value="Unassembled WGS sequence"/>
</dbReference>
<accession>A0A482W9G8</accession>
<evidence type="ECO:0000313" key="2">
    <source>
        <dbReference type="Proteomes" id="UP000292052"/>
    </source>
</evidence>